<reference evidence="8" key="1">
    <citation type="submission" date="2020-08" db="EMBL/GenBank/DDBJ databases">
        <title>Multicomponent nature underlies the extraordinary mechanical properties of spider dragline silk.</title>
        <authorList>
            <person name="Kono N."/>
            <person name="Nakamura H."/>
            <person name="Mori M."/>
            <person name="Yoshida Y."/>
            <person name="Ohtoshi R."/>
            <person name="Malay A.D."/>
            <person name="Moran D.A.P."/>
            <person name="Tomita M."/>
            <person name="Numata K."/>
            <person name="Arakawa K."/>
        </authorList>
    </citation>
    <scope>NUCLEOTIDE SEQUENCE</scope>
</reference>
<dbReference type="Pfam" id="PF00005">
    <property type="entry name" value="ABC_tran"/>
    <property type="match status" value="1"/>
</dbReference>
<accession>A0A8X6V6D7</accession>
<dbReference type="GO" id="GO:0005524">
    <property type="term" value="F:ATP binding"/>
    <property type="evidence" value="ECO:0007669"/>
    <property type="project" value="UniProtKB-KW"/>
</dbReference>
<keyword evidence="2 5" id="KW-0812">Transmembrane</keyword>
<keyword evidence="8" id="KW-0547">Nucleotide-binding</keyword>
<keyword evidence="3 5" id="KW-1133">Transmembrane helix</keyword>
<dbReference type="GO" id="GO:0140359">
    <property type="term" value="F:ABC-type transporter activity"/>
    <property type="evidence" value="ECO:0007669"/>
    <property type="project" value="InterPro"/>
</dbReference>
<feature type="transmembrane region" description="Helical" evidence="5">
    <location>
        <begin position="169"/>
        <end position="191"/>
    </location>
</feature>
<name>A0A8X6V6D7_TRICX</name>
<evidence type="ECO:0000259" key="6">
    <source>
        <dbReference type="Pfam" id="PF00005"/>
    </source>
</evidence>
<dbReference type="PANTHER" id="PTHR19229">
    <property type="entry name" value="ATP-BINDING CASSETTE TRANSPORTER SUBFAMILY A ABCA"/>
    <property type="match status" value="1"/>
</dbReference>
<dbReference type="Gene3D" id="3.40.50.300">
    <property type="entry name" value="P-loop containing nucleotide triphosphate hydrolases"/>
    <property type="match status" value="1"/>
</dbReference>
<comment type="caution">
    <text evidence="8">The sequence shown here is derived from an EMBL/GenBank/DDBJ whole genome shotgun (WGS) entry which is preliminary data.</text>
</comment>
<evidence type="ECO:0000256" key="5">
    <source>
        <dbReference type="SAM" id="Phobius"/>
    </source>
</evidence>
<feature type="domain" description="ABC-2 type transporter transmembrane" evidence="7">
    <location>
        <begin position="5"/>
        <end position="184"/>
    </location>
</feature>
<feature type="transmembrane region" description="Helical" evidence="5">
    <location>
        <begin position="28"/>
        <end position="50"/>
    </location>
</feature>
<dbReference type="Proteomes" id="UP000887159">
    <property type="component" value="Unassembled WGS sequence"/>
</dbReference>
<evidence type="ECO:0000259" key="7">
    <source>
        <dbReference type="Pfam" id="PF12698"/>
    </source>
</evidence>
<dbReference type="InterPro" id="IPR026082">
    <property type="entry name" value="ABCA"/>
</dbReference>
<dbReference type="GO" id="GO:0016887">
    <property type="term" value="F:ATP hydrolysis activity"/>
    <property type="evidence" value="ECO:0007669"/>
    <property type="project" value="InterPro"/>
</dbReference>
<organism evidence="8 9">
    <name type="scientific">Trichonephila clavipes</name>
    <name type="common">Golden silk orbweaver</name>
    <name type="synonym">Nephila clavipes</name>
    <dbReference type="NCBI Taxonomy" id="2585209"/>
    <lineage>
        <taxon>Eukaryota</taxon>
        <taxon>Metazoa</taxon>
        <taxon>Ecdysozoa</taxon>
        <taxon>Arthropoda</taxon>
        <taxon>Chelicerata</taxon>
        <taxon>Arachnida</taxon>
        <taxon>Araneae</taxon>
        <taxon>Araneomorphae</taxon>
        <taxon>Entelegynae</taxon>
        <taxon>Araneoidea</taxon>
        <taxon>Nephilidae</taxon>
        <taxon>Trichonephila</taxon>
    </lineage>
</organism>
<evidence type="ECO:0000313" key="8">
    <source>
        <dbReference type="EMBL" id="GFX94814.1"/>
    </source>
</evidence>
<dbReference type="EMBL" id="BMAU01021181">
    <property type="protein sequence ID" value="GFX94814.1"/>
    <property type="molecule type" value="Genomic_DNA"/>
</dbReference>
<dbReference type="InterPro" id="IPR027417">
    <property type="entry name" value="P-loop_NTPase"/>
</dbReference>
<dbReference type="InterPro" id="IPR003439">
    <property type="entry name" value="ABC_transporter-like_ATP-bd"/>
</dbReference>
<dbReference type="GO" id="GO:0005319">
    <property type="term" value="F:lipid transporter activity"/>
    <property type="evidence" value="ECO:0007669"/>
    <property type="project" value="TreeGrafter"/>
</dbReference>
<feature type="transmembrane region" description="Helical" evidence="5">
    <location>
        <begin position="90"/>
        <end position="109"/>
    </location>
</feature>
<dbReference type="AlphaFoldDB" id="A0A8X6V6D7"/>
<sequence>MLACILFLIVLAITGLYGGSYRVQLARITFLLLMHGIAGLLFIYCCSFFIHSPSTGYIFIFLYHVLGFFFLISILFIKEKSKNTYEYFDNFFSLFLPCFAFIQGFLNLYKNWMNNQICNNDRVQLSCQKIHDTLKYFELNCCKEKCGINCYEWEGNFFSWREPGIGKQVIFLLVQIFIFITGIILLEYRIFQLIKLNFLHFWKVKQKTSDEQIAESSSDPILSSNQCLEVKELSKYFGSKCTIDNLTFNVSRGESFGLIGIADSGKTTVVNIITGESSVSQGKVYIDGKDIVKFPIRAQEKIGLCPEYNPLLNSLTGEETLLFFANLNGIPEQKIQDCINYLSKILCLEDHLKQKVKAYKLMNILDILLKCVKWKGHIDKSGLLGDSLLAANVYASDGCVQYEVESSEHHVFILVLLPNEQWKDECYVVC</sequence>
<dbReference type="GO" id="GO:0016020">
    <property type="term" value="C:membrane"/>
    <property type="evidence" value="ECO:0007669"/>
    <property type="project" value="UniProtKB-SubCell"/>
</dbReference>
<evidence type="ECO:0000313" key="9">
    <source>
        <dbReference type="Proteomes" id="UP000887159"/>
    </source>
</evidence>
<dbReference type="Pfam" id="PF12698">
    <property type="entry name" value="ABC2_membrane_3"/>
    <property type="match status" value="1"/>
</dbReference>
<dbReference type="SUPFAM" id="SSF52540">
    <property type="entry name" value="P-loop containing nucleoside triphosphate hydrolases"/>
    <property type="match status" value="1"/>
</dbReference>
<evidence type="ECO:0000256" key="2">
    <source>
        <dbReference type="ARBA" id="ARBA00022692"/>
    </source>
</evidence>
<keyword evidence="4 5" id="KW-0472">Membrane</keyword>
<gene>
    <name evidence="8" type="primary">Abca3</name>
    <name evidence="8" type="ORF">TNCV_2378871</name>
</gene>
<protein>
    <submittedName>
        <fullName evidence="8">ATP-binding cassette sub-family A member 3</fullName>
    </submittedName>
</protein>
<evidence type="ECO:0000256" key="4">
    <source>
        <dbReference type="ARBA" id="ARBA00023136"/>
    </source>
</evidence>
<evidence type="ECO:0000256" key="3">
    <source>
        <dbReference type="ARBA" id="ARBA00022989"/>
    </source>
</evidence>
<proteinExistence type="predicted"/>
<feature type="domain" description="ABC transporter" evidence="6">
    <location>
        <begin position="244"/>
        <end position="356"/>
    </location>
</feature>
<comment type="subcellular location">
    <subcellularLocation>
        <location evidence="1">Membrane</location>
        <topology evidence="1">Multi-pass membrane protein</topology>
    </subcellularLocation>
</comment>
<dbReference type="PANTHER" id="PTHR19229:SF250">
    <property type="entry name" value="ABC TRANSPORTER DOMAIN-CONTAINING PROTEIN-RELATED"/>
    <property type="match status" value="1"/>
</dbReference>
<evidence type="ECO:0000256" key="1">
    <source>
        <dbReference type="ARBA" id="ARBA00004141"/>
    </source>
</evidence>
<keyword evidence="8" id="KW-0067">ATP-binding</keyword>
<feature type="transmembrane region" description="Helical" evidence="5">
    <location>
        <begin position="57"/>
        <end position="78"/>
    </location>
</feature>
<dbReference type="InterPro" id="IPR013525">
    <property type="entry name" value="ABC2_TM"/>
</dbReference>
<keyword evidence="9" id="KW-1185">Reference proteome</keyword>